<dbReference type="FunFam" id="3.40.50.300:FF:000006">
    <property type="entry name" value="DNA-binding transcriptional regulator NtrC"/>
    <property type="match status" value="1"/>
</dbReference>
<dbReference type="Gene3D" id="1.10.10.60">
    <property type="entry name" value="Homeodomain-like"/>
    <property type="match status" value="1"/>
</dbReference>
<dbReference type="AlphaFoldDB" id="A0A1G9FCN5"/>
<evidence type="ECO:0000256" key="5">
    <source>
        <dbReference type="ARBA" id="ARBA00023163"/>
    </source>
</evidence>
<dbReference type="EMBL" id="FNFO01000003">
    <property type="protein sequence ID" value="SDK86107.1"/>
    <property type="molecule type" value="Genomic_DNA"/>
</dbReference>
<dbReference type="SUPFAM" id="SSF52540">
    <property type="entry name" value="P-loop containing nucleoside triphosphate hydrolases"/>
    <property type="match status" value="1"/>
</dbReference>
<evidence type="ECO:0000313" key="9">
    <source>
        <dbReference type="EMBL" id="SDK86107.1"/>
    </source>
</evidence>
<accession>A0A1G9FCN5</accession>
<dbReference type="PRINTS" id="PR01590">
    <property type="entry name" value="HTHFIS"/>
</dbReference>
<dbReference type="SMART" id="SM00448">
    <property type="entry name" value="REC"/>
    <property type="match status" value="1"/>
</dbReference>
<dbReference type="PROSITE" id="PS00676">
    <property type="entry name" value="SIGMA54_INTERACT_2"/>
    <property type="match status" value="1"/>
</dbReference>
<keyword evidence="6" id="KW-0597">Phosphoprotein</keyword>
<evidence type="ECO:0000256" key="2">
    <source>
        <dbReference type="ARBA" id="ARBA00022840"/>
    </source>
</evidence>
<organism evidence="9 10">
    <name type="scientific">Catalinimonas alkaloidigena</name>
    <dbReference type="NCBI Taxonomy" id="1075417"/>
    <lineage>
        <taxon>Bacteria</taxon>
        <taxon>Pseudomonadati</taxon>
        <taxon>Bacteroidota</taxon>
        <taxon>Cytophagia</taxon>
        <taxon>Cytophagales</taxon>
        <taxon>Catalimonadaceae</taxon>
        <taxon>Catalinimonas</taxon>
    </lineage>
</organism>
<dbReference type="InterPro" id="IPR025944">
    <property type="entry name" value="Sigma_54_int_dom_CS"/>
</dbReference>
<evidence type="ECO:0000313" key="10">
    <source>
        <dbReference type="Proteomes" id="UP000198510"/>
    </source>
</evidence>
<dbReference type="Gene3D" id="1.10.8.60">
    <property type="match status" value="1"/>
</dbReference>
<sequence>MLDDDRDVLHTARLILKPHFAHVQTESDPGRIPDLLREAHYDVVLLDMNFTPGATDGKEGLYWLRKLRELAPETQVVMNTAYGDIAIAVEAMKEGAIDFLVKPWEKEKLLTTVRNVYELSRARREVAQLKSREQMWQQDLDRPFAEIISQSPAMELVFEAIRKVADTNANVLILGENGTGKELVARAIHRQSGRAAAPFIKVDLGAISETLFESELFGHRKGAFTDAKEDRPGRFELAHGGTLFLDEIGNVSLPLQAKLLTALQSRQVTRVGANHPTSVDIRLICATNQPLYERVEEGAFRQDLLYRINTVELSLPPLRERPEDVPLLVAHYLDLYRRKYQKAEVQLDAAAHEKLLHYAWPGNIRELQHAVERAVIMSEQRLLHPADFLLTGTAAGSATRRARRPEPPPSYHLETLEREAIQKAIEKHRGNLSQAAAELGLGRTTLYRKMEKYGL</sequence>
<name>A0A1G9FCN5_9BACT</name>
<dbReference type="InterPro" id="IPR002078">
    <property type="entry name" value="Sigma_54_int"/>
</dbReference>
<feature type="domain" description="Response regulatory" evidence="8">
    <location>
        <begin position="1"/>
        <end position="117"/>
    </location>
</feature>
<dbReference type="STRING" id="1075417.SAMN05421823_103739"/>
<evidence type="ECO:0000256" key="1">
    <source>
        <dbReference type="ARBA" id="ARBA00022741"/>
    </source>
</evidence>
<dbReference type="PANTHER" id="PTHR32071">
    <property type="entry name" value="TRANSCRIPTIONAL REGULATORY PROTEIN"/>
    <property type="match status" value="1"/>
</dbReference>
<dbReference type="SMART" id="SM00382">
    <property type="entry name" value="AAA"/>
    <property type="match status" value="1"/>
</dbReference>
<dbReference type="Pfam" id="PF25601">
    <property type="entry name" value="AAA_lid_14"/>
    <property type="match status" value="1"/>
</dbReference>
<keyword evidence="4 9" id="KW-0238">DNA-binding</keyword>
<dbReference type="InterPro" id="IPR058031">
    <property type="entry name" value="AAA_lid_NorR"/>
</dbReference>
<dbReference type="OrthoDB" id="9767722at2"/>
<dbReference type="Pfam" id="PF00072">
    <property type="entry name" value="Response_reg"/>
    <property type="match status" value="1"/>
</dbReference>
<keyword evidence="5" id="KW-0804">Transcription</keyword>
<dbReference type="Gene3D" id="3.40.50.2300">
    <property type="match status" value="1"/>
</dbReference>
<dbReference type="CDD" id="cd00009">
    <property type="entry name" value="AAA"/>
    <property type="match status" value="1"/>
</dbReference>
<feature type="modified residue" description="4-aspartylphosphate" evidence="6">
    <location>
        <position position="47"/>
    </location>
</feature>
<evidence type="ECO:0000259" key="7">
    <source>
        <dbReference type="PROSITE" id="PS50045"/>
    </source>
</evidence>
<keyword evidence="10" id="KW-1185">Reference proteome</keyword>
<protein>
    <submittedName>
        <fullName evidence="9">DNA-binding transcriptional response regulator, NtrC family, contains REC, AAA-type ATPase, and a Fis-type DNA-binding domains</fullName>
    </submittedName>
</protein>
<dbReference type="PROSITE" id="PS50110">
    <property type="entry name" value="RESPONSE_REGULATORY"/>
    <property type="match status" value="1"/>
</dbReference>
<dbReference type="PROSITE" id="PS00688">
    <property type="entry name" value="SIGMA54_INTERACT_3"/>
    <property type="match status" value="1"/>
</dbReference>
<proteinExistence type="predicted"/>
<evidence type="ECO:0000256" key="3">
    <source>
        <dbReference type="ARBA" id="ARBA00023015"/>
    </source>
</evidence>
<dbReference type="Proteomes" id="UP000198510">
    <property type="component" value="Unassembled WGS sequence"/>
</dbReference>
<keyword evidence="3" id="KW-0805">Transcription regulation</keyword>
<dbReference type="InterPro" id="IPR003593">
    <property type="entry name" value="AAA+_ATPase"/>
</dbReference>
<dbReference type="GO" id="GO:0006355">
    <property type="term" value="P:regulation of DNA-templated transcription"/>
    <property type="evidence" value="ECO:0007669"/>
    <property type="project" value="InterPro"/>
</dbReference>
<dbReference type="Pfam" id="PF02954">
    <property type="entry name" value="HTH_8"/>
    <property type="match status" value="1"/>
</dbReference>
<evidence type="ECO:0000256" key="6">
    <source>
        <dbReference type="PROSITE-ProRule" id="PRU00169"/>
    </source>
</evidence>
<keyword evidence="2" id="KW-0067">ATP-binding</keyword>
<dbReference type="InterPro" id="IPR011006">
    <property type="entry name" value="CheY-like_superfamily"/>
</dbReference>
<feature type="domain" description="Sigma-54 factor interaction" evidence="7">
    <location>
        <begin position="147"/>
        <end position="376"/>
    </location>
</feature>
<dbReference type="GO" id="GO:0043565">
    <property type="term" value="F:sequence-specific DNA binding"/>
    <property type="evidence" value="ECO:0007669"/>
    <property type="project" value="InterPro"/>
</dbReference>
<dbReference type="SUPFAM" id="SSF46689">
    <property type="entry name" value="Homeodomain-like"/>
    <property type="match status" value="1"/>
</dbReference>
<dbReference type="GO" id="GO:0000160">
    <property type="term" value="P:phosphorelay signal transduction system"/>
    <property type="evidence" value="ECO:0007669"/>
    <property type="project" value="InterPro"/>
</dbReference>
<dbReference type="InterPro" id="IPR002197">
    <property type="entry name" value="HTH_Fis"/>
</dbReference>
<dbReference type="InterPro" id="IPR025943">
    <property type="entry name" value="Sigma_54_int_dom_ATP-bd_2"/>
</dbReference>
<dbReference type="Gene3D" id="3.40.50.300">
    <property type="entry name" value="P-loop containing nucleotide triphosphate hydrolases"/>
    <property type="match status" value="1"/>
</dbReference>
<keyword evidence="1" id="KW-0547">Nucleotide-binding</keyword>
<dbReference type="InterPro" id="IPR027417">
    <property type="entry name" value="P-loop_NTPase"/>
</dbReference>
<dbReference type="GO" id="GO:0005524">
    <property type="term" value="F:ATP binding"/>
    <property type="evidence" value="ECO:0007669"/>
    <property type="project" value="UniProtKB-KW"/>
</dbReference>
<evidence type="ECO:0000259" key="8">
    <source>
        <dbReference type="PROSITE" id="PS50110"/>
    </source>
</evidence>
<evidence type="ECO:0000256" key="4">
    <source>
        <dbReference type="ARBA" id="ARBA00023125"/>
    </source>
</evidence>
<dbReference type="Pfam" id="PF00158">
    <property type="entry name" value="Sigma54_activat"/>
    <property type="match status" value="1"/>
</dbReference>
<dbReference type="SUPFAM" id="SSF52172">
    <property type="entry name" value="CheY-like"/>
    <property type="match status" value="1"/>
</dbReference>
<dbReference type="PROSITE" id="PS50045">
    <property type="entry name" value="SIGMA54_INTERACT_4"/>
    <property type="match status" value="1"/>
</dbReference>
<dbReference type="InterPro" id="IPR009057">
    <property type="entry name" value="Homeodomain-like_sf"/>
</dbReference>
<reference evidence="9 10" key="1">
    <citation type="submission" date="2016-10" db="EMBL/GenBank/DDBJ databases">
        <authorList>
            <person name="de Groot N.N."/>
        </authorList>
    </citation>
    <scope>NUCLEOTIDE SEQUENCE [LARGE SCALE GENOMIC DNA]</scope>
    <source>
        <strain evidence="9 10">DSM 25186</strain>
    </source>
</reference>
<gene>
    <name evidence="9" type="ORF">SAMN05421823_103739</name>
</gene>
<dbReference type="InterPro" id="IPR001789">
    <property type="entry name" value="Sig_transdc_resp-reg_receiver"/>
</dbReference>
<dbReference type="PANTHER" id="PTHR32071:SF113">
    <property type="entry name" value="ALGINATE BIOSYNTHESIS TRANSCRIPTIONAL REGULATORY PROTEIN ALGB"/>
    <property type="match status" value="1"/>
</dbReference>